<dbReference type="Gene3D" id="3.40.640.10">
    <property type="entry name" value="Type I PLP-dependent aspartate aminotransferase-like (Major domain)"/>
    <property type="match status" value="1"/>
</dbReference>
<dbReference type="Gene3D" id="3.90.1150.160">
    <property type="match status" value="1"/>
</dbReference>
<dbReference type="InterPro" id="IPR002129">
    <property type="entry name" value="PyrdxlP-dep_de-COase"/>
</dbReference>
<dbReference type="NCBIfam" id="TIGR01788">
    <property type="entry name" value="Glu-decarb-GAD"/>
    <property type="match status" value="1"/>
</dbReference>
<keyword evidence="4 7" id="KW-0663">Pyridoxal phosphate</keyword>
<dbReference type="EMBL" id="MU151164">
    <property type="protein sequence ID" value="KAF9448367.1"/>
    <property type="molecule type" value="Genomic_DNA"/>
</dbReference>
<dbReference type="Gene3D" id="4.10.280.50">
    <property type="match status" value="1"/>
</dbReference>
<dbReference type="Pfam" id="PF00282">
    <property type="entry name" value="Pyridoxal_deC"/>
    <property type="match status" value="1"/>
</dbReference>
<comment type="similarity">
    <text evidence="2 8">Belongs to the group II decarboxylase family.</text>
</comment>
<gene>
    <name evidence="10" type="ORF">P691DRAFT_51905</name>
</gene>
<dbReference type="FunFam" id="3.40.640.10:FF:000017">
    <property type="entry name" value="Glutamate decarboxylase"/>
    <property type="match status" value="1"/>
</dbReference>
<dbReference type="GO" id="GO:0030170">
    <property type="term" value="F:pyridoxal phosphate binding"/>
    <property type="evidence" value="ECO:0007669"/>
    <property type="project" value="InterPro"/>
</dbReference>
<protein>
    <recommendedName>
        <fullName evidence="3 9">Glutamate decarboxylase</fullName>
        <ecNumber evidence="3 9">4.1.1.15</ecNumber>
    </recommendedName>
</protein>
<evidence type="ECO:0000256" key="8">
    <source>
        <dbReference type="RuleBase" id="RU000382"/>
    </source>
</evidence>
<feature type="modified residue" description="N6-(pyridoxal phosphate)lysine" evidence="7">
    <location>
        <position position="294"/>
    </location>
</feature>
<dbReference type="PANTHER" id="PTHR43321">
    <property type="entry name" value="GLUTAMATE DECARBOXYLASE"/>
    <property type="match status" value="1"/>
</dbReference>
<dbReference type="PANTHER" id="PTHR43321:SF3">
    <property type="entry name" value="GLUTAMATE DECARBOXYLASE"/>
    <property type="match status" value="1"/>
</dbReference>
<name>A0A9P5XBK9_9AGAR</name>
<dbReference type="InterPro" id="IPR015424">
    <property type="entry name" value="PyrdxlP-dep_Trfase"/>
</dbReference>
<comment type="catalytic activity">
    <reaction evidence="6 9">
        <text>L-glutamate + H(+) = 4-aminobutanoate + CO2</text>
        <dbReference type="Rhea" id="RHEA:17785"/>
        <dbReference type="ChEBI" id="CHEBI:15378"/>
        <dbReference type="ChEBI" id="CHEBI:16526"/>
        <dbReference type="ChEBI" id="CHEBI:29985"/>
        <dbReference type="ChEBI" id="CHEBI:59888"/>
        <dbReference type="EC" id="4.1.1.15"/>
    </reaction>
</comment>
<dbReference type="GO" id="GO:0006538">
    <property type="term" value="P:L-glutamate catabolic process"/>
    <property type="evidence" value="ECO:0007669"/>
    <property type="project" value="TreeGrafter"/>
</dbReference>
<dbReference type="SUPFAM" id="SSF53383">
    <property type="entry name" value="PLP-dependent transferases"/>
    <property type="match status" value="1"/>
</dbReference>
<evidence type="ECO:0000256" key="3">
    <source>
        <dbReference type="ARBA" id="ARBA00012421"/>
    </source>
</evidence>
<evidence type="ECO:0000256" key="4">
    <source>
        <dbReference type="ARBA" id="ARBA00022898"/>
    </source>
</evidence>
<dbReference type="OrthoDB" id="5152799at2759"/>
<evidence type="ECO:0000256" key="6">
    <source>
        <dbReference type="ARBA" id="ARBA00048868"/>
    </source>
</evidence>
<evidence type="ECO:0000256" key="2">
    <source>
        <dbReference type="ARBA" id="ARBA00009533"/>
    </source>
</evidence>
<evidence type="ECO:0000256" key="7">
    <source>
        <dbReference type="PIRSR" id="PIRSR602129-50"/>
    </source>
</evidence>
<accession>A0A9P5XBK9</accession>
<comment type="cofactor">
    <cofactor evidence="1 7 8">
        <name>pyridoxal 5'-phosphate</name>
        <dbReference type="ChEBI" id="CHEBI:597326"/>
    </cofactor>
</comment>
<organism evidence="10 11">
    <name type="scientific">Macrolepiota fuliginosa MF-IS2</name>
    <dbReference type="NCBI Taxonomy" id="1400762"/>
    <lineage>
        <taxon>Eukaryota</taxon>
        <taxon>Fungi</taxon>
        <taxon>Dikarya</taxon>
        <taxon>Basidiomycota</taxon>
        <taxon>Agaricomycotina</taxon>
        <taxon>Agaricomycetes</taxon>
        <taxon>Agaricomycetidae</taxon>
        <taxon>Agaricales</taxon>
        <taxon>Agaricineae</taxon>
        <taxon>Agaricaceae</taxon>
        <taxon>Macrolepiota</taxon>
    </lineage>
</organism>
<evidence type="ECO:0000256" key="1">
    <source>
        <dbReference type="ARBA" id="ARBA00001933"/>
    </source>
</evidence>
<evidence type="ECO:0000256" key="9">
    <source>
        <dbReference type="RuleBase" id="RU361171"/>
    </source>
</evidence>
<comment type="caution">
    <text evidence="10">The sequence shown here is derived from an EMBL/GenBank/DDBJ whole genome shotgun (WGS) entry which is preliminary data.</text>
</comment>
<evidence type="ECO:0000313" key="11">
    <source>
        <dbReference type="Proteomes" id="UP000807342"/>
    </source>
</evidence>
<dbReference type="AlphaFoldDB" id="A0A9P5XBK9"/>
<keyword evidence="11" id="KW-1185">Reference proteome</keyword>
<sequence>MSLSKANPDVFVEDPFDETTAVDEPPSASGSVCSYGERSINSVSRFHIPLTSTDAETTYRVVRDELTLDGSGVMNVASSVQTWMPPMADKLLKENIFKNLTDADEYPASQMLHTRCISMIANLWHAPSAAEAVGTATTGSTEAVLLAGLAMKKDWQEKMKAAGKNIFDPGPNIVMSANSHVALEKFARYFDVECRLVPVSRESRYHLDINKAMLRIDENTIGVYMSLGSTYTGHYENVKGMAALLDAYQSKTCQFVPIHVDAASGGFVAPFVHPHLLWDFRISRVVSINTSGHKFGLSYVGVGWVIWRNKSKLPKSLVFELHSIGSVEYTFCLTSSRPAAPIIAQYFNLIHLGYQGYRRVALDDLKNARLLSRVLELSGYFEVLSDIHREAGLQSEETINSPDFEVYEPGLPVVVFRFSDKFRQEYPHVQQYWVQTLLAQRARGWLLPNYCLPPDCQDTEVLRVVVRENLTEIHIRHLIDDIFDVMKGLTSEKSEEFLHGLVAVNASHARVDSQEKPGDSELSGTYVRPC</sequence>
<dbReference type="Proteomes" id="UP000807342">
    <property type="component" value="Unassembled WGS sequence"/>
</dbReference>
<dbReference type="GO" id="GO:0004351">
    <property type="term" value="F:glutamate decarboxylase activity"/>
    <property type="evidence" value="ECO:0007669"/>
    <property type="project" value="UniProtKB-EC"/>
</dbReference>
<dbReference type="EC" id="4.1.1.15" evidence="3 9"/>
<keyword evidence="9" id="KW-0210">Decarboxylase</keyword>
<keyword evidence="5 8" id="KW-0456">Lyase</keyword>
<proteinExistence type="inferred from homology"/>
<reference evidence="10" key="1">
    <citation type="submission" date="2020-11" db="EMBL/GenBank/DDBJ databases">
        <authorList>
            <consortium name="DOE Joint Genome Institute"/>
            <person name="Ahrendt S."/>
            <person name="Riley R."/>
            <person name="Andreopoulos W."/>
            <person name="Labutti K."/>
            <person name="Pangilinan J."/>
            <person name="Ruiz-Duenas F.J."/>
            <person name="Barrasa J.M."/>
            <person name="Sanchez-Garcia M."/>
            <person name="Camarero S."/>
            <person name="Miyauchi S."/>
            <person name="Serrano A."/>
            <person name="Linde D."/>
            <person name="Babiker R."/>
            <person name="Drula E."/>
            <person name="Ayuso-Fernandez I."/>
            <person name="Pacheco R."/>
            <person name="Padilla G."/>
            <person name="Ferreira P."/>
            <person name="Barriuso J."/>
            <person name="Kellner H."/>
            <person name="Castanera R."/>
            <person name="Alfaro M."/>
            <person name="Ramirez L."/>
            <person name="Pisabarro A.G."/>
            <person name="Kuo A."/>
            <person name="Tritt A."/>
            <person name="Lipzen A."/>
            <person name="He G."/>
            <person name="Yan M."/>
            <person name="Ng V."/>
            <person name="Cullen D."/>
            <person name="Martin F."/>
            <person name="Rosso M.-N."/>
            <person name="Henrissat B."/>
            <person name="Hibbett D."/>
            <person name="Martinez A.T."/>
            <person name="Grigoriev I.V."/>
        </authorList>
    </citation>
    <scope>NUCLEOTIDE SEQUENCE</scope>
    <source>
        <strain evidence="10">MF-IS2</strain>
    </source>
</reference>
<dbReference type="InterPro" id="IPR010107">
    <property type="entry name" value="Glutamate_decarboxylase"/>
</dbReference>
<evidence type="ECO:0000313" key="10">
    <source>
        <dbReference type="EMBL" id="KAF9448367.1"/>
    </source>
</evidence>
<dbReference type="GO" id="GO:0005829">
    <property type="term" value="C:cytosol"/>
    <property type="evidence" value="ECO:0007669"/>
    <property type="project" value="TreeGrafter"/>
</dbReference>
<evidence type="ECO:0000256" key="5">
    <source>
        <dbReference type="ARBA" id="ARBA00023239"/>
    </source>
</evidence>
<dbReference type="InterPro" id="IPR015421">
    <property type="entry name" value="PyrdxlP-dep_Trfase_major"/>
</dbReference>